<evidence type="ECO:0000256" key="5">
    <source>
        <dbReference type="ARBA" id="ARBA00023065"/>
    </source>
</evidence>
<dbReference type="Gene3D" id="1.10.287.630">
    <property type="entry name" value="Helix hairpin bin"/>
    <property type="match status" value="1"/>
</dbReference>
<dbReference type="Gene3D" id="2.60.120.10">
    <property type="entry name" value="Jelly Rolls"/>
    <property type="match status" value="1"/>
</dbReference>
<sequence length="673" mass="75065">MPSLLPSTDVAVTATDDCVVSLDVNSDPSAARPHVEVSTRVRASLPLKRQLADKGTSHAASPTTRRQCMKSCREYLTRHVTRVHDRLSSRANTLMLHPYSRFRRFWDMLLAFSVIYECWLIPFTLAMSWWVPSHAIEKLHVSLDVFFISDLLLNFRTAVVVYGELIQDPRDVAMIYLKSWFLVDFISVFPTDVVVAALSPANAVSSTSTRGVKLLKYVKVYQVYALGLYYAVVMLTSMSLDVVFAADNPLCGGYRDTVNATALPSAIVPLQSTLVVLSTGYAIVGLIMNSVVIGSSVFVVESWNRAGYQFRKRIDMINHEMEFLQLPEHLRLRIKAYHQYLWTHQGSATEKVSLLQDKGMSEPLRKEIAVFMYRDMLSKIPLFQTVSDQLLGFVCLCLTTVIFLPQDKIITRGEVGKDLFIVARGCVIVLAGERMSEATMAKLALNETRQSSMQRDPSTSTRRSVPPNSKVLNASPVDRTRNSDDDDVTHGDVILWEGSFFGEIGLLMEVERTRTVVAGSICELGVLSKNDFTAVMKQFPSFAKDIKRLVAERCQDSLPRPDTTASGLPRPMQTPLKRSPSNESVASPSATPPRRRPTLALPKQHARSTRKPPSSLSRPSTLLRQKSLSTAMFSRSDQSGGTCCTKEDMEQLDAKLDRVEALLQELLARSDLA</sequence>
<dbReference type="GO" id="GO:0005249">
    <property type="term" value="F:voltage-gated potassium channel activity"/>
    <property type="evidence" value="ECO:0007669"/>
    <property type="project" value="TreeGrafter"/>
</dbReference>
<dbReference type="InterPro" id="IPR018488">
    <property type="entry name" value="cNMP-bd_CS"/>
</dbReference>
<protein>
    <recommendedName>
        <fullName evidence="9">Cyclic nucleotide-binding domain-containing protein</fullName>
    </recommendedName>
</protein>
<feature type="transmembrane region" description="Helical" evidence="8">
    <location>
        <begin position="283"/>
        <end position="303"/>
    </location>
</feature>
<dbReference type="GO" id="GO:0098855">
    <property type="term" value="C:HCN channel complex"/>
    <property type="evidence" value="ECO:0007669"/>
    <property type="project" value="TreeGrafter"/>
</dbReference>
<dbReference type="SUPFAM" id="SSF51206">
    <property type="entry name" value="cAMP-binding domain-like"/>
    <property type="match status" value="1"/>
</dbReference>
<feature type="compositionally biased region" description="Low complexity" evidence="7">
    <location>
        <begin position="611"/>
        <end position="623"/>
    </location>
</feature>
<keyword evidence="2" id="KW-0813">Transport</keyword>
<gene>
    <name evidence="10" type="ORF">DYB32_000917</name>
</gene>
<accession>A0A418B8H7</accession>
<dbReference type="VEuPathDB" id="FungiDB:H310_07560"/>
<feature type="compositionally biased region" description="Polar residues" evidence="7">
    <location>
        <begin position="447"/>
        <end position="472"/>
    </location>
</feature>
<dbReference type="PANTHER" id="PTHR45689:SF13">
    <property type="entry name" value="CYCLIC NUCLEOTIDE-BINDING DOMAIN-CONTAINING PROTEIN"/>
    <property type="match status" value="1"/>
</dbReference>
<dbReference type="SUPFAM" id="SSF81324">
    <property type="entry name" value="Voltage-gated potassium channels"/>
    <property type="match status" value="1"/>
</dbReference>
<name>A0A418B8H7_9STRA</name>
<evidence type="ECO:0000313" key="10">
    <source>
        <dbReference type="EMBL" id="RHY34489.1"/>
    </source>
</evidence>
<evidence type="ECO:0000256" key="6">
    <source>
        <dbReference type="ARBA" id="ARBA00023136"/>
    </source>
</evidence>
<evidence type="ECO:0000313" key="11">
    <source>
        <dbReference type="Proteomes" id="UP000285060"/>
    </source>
</evidence>
<feature type="transmembrane region" description="Helical" evidence="8">
    <location>
        <begin position="175"/>
        <end position="201"/>
    </location>
</feature>
<keyword evidence="11" id="KW-1185">Reference proteome</keyword>
<organism evidence="10 11">
    <name type="scientific">Aphanomyces invadans</name>
    <dbReference type="NCBI Taxonomy" id="157072"/>
    <lineage>
        <taxon>Eukaryota</taxon>
        <taxon>Sar</taxon>
        <taxon>Stramenopiles</taxon>
        <taxon>Oomycota</taxon>
        <taxon>Saprolegniomycetes</taxon>
        <taxon>Saprolegniales</taxon>
        <taxon>Verrucalvaceae</taxon>
        <taxon>Aphanomyces</taxon>
    </lineage>
</organism>
<dbReference type="InterPro" id="IPR000595">
    <property type="entry name" value="cNMP-bd_dom"/>
</dbReference>
<evidence type="ECO:0000256" key="4">
    <source>
        <dbReference type="ARBA" id="ARBA00022989"/>
    </source>
</evidence>
<evidence type="ECO:0000256" key="7">
    <source>
        <dbReference type="SAM" id="MobiDB-lite"/>
    </source>
</evidence>
<dbReference type="InterPro" id="IPR051413">
    <property type="entry name" value="K/Na_HCN_channel"/>
</dbReference>
<dbReference type="PROSITE" id="PS00888">
    <property type="entry name" value="CNMP_BINDING_1"/>
    <property type="match status" value="1"/>
</dbReference>
<feature type="domain" description="Cyclic nucleotide-binding" evidence="9">
    <location>
        <begin position="382"/>
        <end position="536"/>
    </location>
</feature>
<evidence type="ECO:0000256" key="2">
    <source>
        <dbReference type="ARBA" id="ARBA00022448"/>
    </source>
</evidence>
<dbReference type="PANTHER" id="PTHR45689">
    <property type="entry name" value="I[[H]] CHANNEL, ISOFORM E"/>
    <property type="match status" value="1"/>
</dbReference>
<dbReference type="InterPro" id="IPR018490">
    <property type="entry name" value="cNMP-bd_dom_sf"/>
</dbReference>
<feature type="transmembrane region" description="Helical" evidence="8">
    <location>
        <begin position="109"/>
        <end position="131"/>
    </location>
</feature>
<comment type="caution">
    <text evidence="10">The sequence shown here is derived from an EMBL/GenBank/DDBJ whole genome shotgun (WGS) entry which is preliminary data.</text>
</comment>
<dbReference type="PROSITE" id="PS50042">
    <property type="entry name" value="CNMP_BINDING_3"/>
    <property type="match status" value="1"/>
</dbReference>
<keyword evidence="6 8" id="KW-0472">Membrane</keyword>
<evidence type="ECO:0000256" key="1">
    <source>
        <dbReference type="ARBA" id="ARBA00004141"/>
    </source>
</evidence>
<dbReference type="Pfam" id="PF00520">
    <property type="entry name" value="Ion_trans"/>
    <property type="match status" value="1"/>
</dbReference>
<keyword evidence="4 8" id="KW-1133">Transmembrane helix</keyword>
<feature type="region of interest" description="Disordered" evidence="7">
    <location>
        <begin position="554"/>
        <end position="623"/>
    </location>
</feature>
<feature type="transmembrane region" description="Helical" evidence="8">
    <location>
        <begin position="221"/>
        <end position="246"/>
    </location>
</feature>
<dbReference type="InterPro" id="IPR014710">
    <property type="entry name" value="RmlC-like_jellyroll"/>
</dbReference>
<dbReference type="GO" id="GO:0003254">
    <property type="term" value="P:regulation of membrane depolarization"/>
    <property type="evidence" value="ECO:0007669"/>
    <property type="project" value="TreeGrafter"/>
</dbReference>
<feature type="transmembrane region" description="Helical" evidence="8">
    <location>
        <begin position="382"/>
        <end position="404"/>
    </location>
</feature>
<dbReference type="InterPro" id="IPR005821">
    <property type="entry name" value="Ion_trans_dom"/>
</dbReference>
<keyword evidence="3 8" id="KW-0812">Transmembrane</keyword>
<evidence type="ECO:0000256" key="3">
    <source>
        <dbReference type="ARBA" id="ARBA00022692"/>
    </source>
</evidence>
<keyword evidence="5" id="KW-0406">Ion transport</keyword>
<evidence type="ECO:0000256" key="8">
    <source>
        <dbReference type="SAM" id="Phobius"/>
    </source>
</evidence>
<dbReference type="GO" id="GO:0035725">
    <property type="term" value="P:sodium ion transmembrane transport"/>
    <property type="evidence" value="ECO:0007669"/>
    <property type="project" value="TreeGrafter"/>
</dbReference>
<evidence type="ECO:0000259" key="9">
    <source>
        <dbReference type="PROSITE" id="PS50042"/>
    </source>
</evidence>
<comment type="subcellular location">
    <subcellularLocation>
        <location evidence="1">Membrane</location>
        <topology evidence="1">Multi-pass membrane protein</topology>
    </subcellularLocation>
</comment>
<reference evidence="10 11" key="1">
    <citation type="submission" date="2018-08" db="EMBL/GenBank/DDBJ databases">
        <title>Aphanomyces genome sequencing and annotation.</title>
        <authorList>
            <person name="Minardi D."/>
            <person name="Oidtmann B."/>
            <person name="Van Der Giezen M."/>
            <person name="Studholme D.J."/>
        </authorList>
    </citation>
    <scope>NUCLEOTIDE SEQUENCE [LARGE SCALE GENOMIC DNA]</scope>
    <source>
        <strain evidence="10 11">NJM0002</strain>
    </source>
</reference>
<proteinExistence type="predicted"/>
<dbReference type="EMBL" id="QUSY01000027">
    <property type="protein sequence ID" value="RHY34489.1"/>
    <property type="molecule type" value="Genomic_DNA"/>
</dbReference>
<dbReference type="CDD" id="cd00038">
    <property type="entry name" value="CAP_ED"/>
    <property type="match status" value="1"/>
</dbReference>
<dbReference type="AlphaFoldDB" id="A0A418B8H7"/>
<dbReference type="Proteomes" id="UP000285060">
    <property type="component" value="Unassembled WGS sequence"/>
</dbReference>
<feature type="region of interest" description="Disordered" evidence="7">
    <location>
        <begin position="446"/>
        <end position="488"/>
    </location>
</feature>